<dbReference type="PANTHER" id="PTHR10632:SF2">
    <property type="entry name" value="SULFIDE:QUINONE OXIDOREDUCTASE, MITOCHONDRIAL"/>
    <property type="match status" value="1"/>
</dbReference>
<feature type="domain" description="FAD/NAD(P)-binding" evidence="1">
    <location>
        <begin position="58"/>
        <end position="174"/>
    </location>
</feature>
<dbReference type="InterPro" id="IPR015904">
    <property type="entry name" value="Sulphide_quinone_reductase"/>
</dbReference>
<dbReference type="EMBL" id="FPHC01000045">
    <property type="protein sequence ID" value="SFV57691.1"/>
    <property type="molecule type" value="Genomic_DNA"/>
</dbReference>
<dbReference type="InterPro" id="IPR023753">
    <property type="entry name" value="FAD/NAD-binding_dom"/>
</dbReference>
<organism evidence="2">
    <name type="scientific">hydrothermal vent metagenome</name>
    <dbReference type="NCBI Taxonomy" id="652676"/>
    <lineage>
        <taxon>unclassified sequences</taxon>
        <taxon>metagenomes</taxon>
        <taxon>ecological metagenomes</taxon>
    </lineage>
</organism>
<dbReference type="PANTHER" id="PTHR10632">
    <property type="entry name" value="SULFIDE:QUINONE OXIDOREDUCTASE"/>
    <property type="match status" value="1"/>
</dbReference>
<sequence>MSNKIESSKIAYEVMENIDGGMSRRDALKIMGLTGGAAMMMGAPTQANAGPSSDKNVKVLIVGGGAGGIMALVRLHRAMPNAEFTIIAPNETHLYQPGQVFVAAGLYTHEDLVKQNSDLIPDGVNWIKDEVATFDPDKNKVVTRGGKEVGYDYMVVATGIVYHYDKIKGLTEADIGTNGISSVYLNNLEKGTTKGGEVTWKWFNELKAAAASGKKPTAIYTQPNTPIKCGGAPQKILYLSADHLKKDGLGANFIFATNSGKLFGLPTIAQSIKEIQGNYDTITNKFKHNLVAIDVANKVATFEKTYEVKGEYDEDLEEYNMITKKEMVDIKYDFIHVVPPMSAPKAVAESKLGWQKGTAKGWLEVDQHTLQHKRYPNVFGIGDVCGIPKGKTGGSARHHGPIVAANLVSAVNGKPLEEKFDGYTVCPLKVDYGHIIMAEFNYDGLAPTIPFLDPATPRWFWWAFDLYMLKPMYWNLMMRGWM</sequence>
<protein>
    <submittedName>
        <fullName evidence="2">FAD-dependent pyridine nucleotide-disulphide oxidoreductase</fullName>
    </submittedName>
</protein>
<dbReference type="SUPFAM" id="SSF51905">
    <property type="entry name" value="FAD/NAD(P)-binding domain"/>
    <property type="match status" value="2"/>
</dbReference>
<evidence type="ECO:0000313" key="2">
    <source>
        <dbReference type="EMBL" id="SFV57691.1"/>
    </source>
</evidence>
<proteinExistence type="predicted"/>
<dbReference type="GO" id="GO:0071949">
    <property type="term" value="F:FAD binding"/>
    <property type="evidence" value="ECO:0007669"/>
    <property type="project" value="TreeGrafter"/>
</dbReference>
<dbReference type="Pfam" id="PF07992">
    <property type="entry name" value="Pyr_redox_2"/>
    <property type="match status" value="1"/>
</dbReference>
<dbReference type="GO" id="GO:0070224">
    <property type="term" value="F:sulfide:quinone oxidoreductase activity"/>
    <property type="evidence" value="ECO:0007669"/>
    <property type="project" value="TreeGrafter"/>
</dbReference>
<dbReference type="InterPro" id="IPR006311">
    <property type="entry name" value="TAT_signal"/>
</dbReference>
<accession>A0A1W1BW53</accession>
<dbReference type="Gene3D" id="3.50.50.60">
    <property type="entry name" value="FAD/NAD(P)-binding domain"/>
    <property type="match status" value="2"/>
</dbReference>
<name>A0A1W1BW53_9ZZZZ</name>
<dbReference type="AlphaFoldDB" id="A0A1W1BW53"/>
<dbReference type="GO" id="GO:0070221">
    <property type="term" value="P:sulfide oxidation, using sulfide:quinone oxidoreductase"/>
    <property type="evidence" value="ECO:0007669"/>
    <property type="project" value="TreeGrafter"/>
</dbReference>
<dbReference type="InterPro" id="IPR036188">
    <property type="entry name" value="FAD/NAD-bd_sf"/>
</dbReference>
<reference evidence="2" key="1">
    <citation type="submission" date="2016-10" db="EMBL/GenBank/DDBJ databases">
        <authorList>
            <person name="de Groot N.N."/>
        </authorList>
    </citation>
    <scope>NUCLEOTIDE SEQUENCE</scope>
</reference>
<evidence type="ECO:0000259" key="1">
    <source>
        <dbReference type="Pfam" id="PF07992"/>
    </source>
</evidence>
<dbReference type="PROSITE" id="PS51318">
    <property type="entry name" value="TAT"/>
    <property type="match status" value="1"/>
</dbReference>
<gene>
    <name evidence="2" type="ORF">MNB_SV-6-115</name>
</gene>